<evidence type="ECO:0000313" key="4">
    <source>
        <dbReference type="Proteomes" id="UP000272193"/>
    </source>
</evidence>
<evidence type="ECO:0000256" key="1">
    <source>
        <dbReference type="SAM" id="MobiDB-lite"/>
    </source>
</evidence>
<keyword evidence="4" id="KW-1185">Reference proteome</keyword>
<organism evidence="3 4">
    <name type="scientific">Tibeticola sediminis</name>
    <dbReference type="NCBI Taxonomy" id="1917811"/>
    <lineage>
        <taxon>Bacteria</taxon>
        <taxon>Pseudomonadati</taxon>
        <taxon>Pseudomonadota</taxon>
        <taxon>Betaproteobacteria</taxon>
        <taxon>Burkholderiales</taxon>
        <taxon>Comamonadaceae</taxon>
        <taxon>Tibeticola</taxon>
    </lineage>
</organism>
<feature type="domain" description="DNA-binding protein H-NS-like C-terminal" evidence="2">
    <location>
        <begin position="66"/>
        <end position="97"/>
    </location>
</feature>
<accession>A0A3N4UQ09</accession>
<reference evidence="3 4" key="1">
    <citation type="submission" date="2018-11" db="EMBL/GenBank/DDBJ databases">
        <title>Genomic Encyclopedia of Type Strains, Phase IV (KMG-IV): sequencing the most valuable type-strain genomes for metagenomic binning, comparative biology and taxonomic classification.</title>
        <authorList>
            <person name="Goeker M."/>
        </authorList>
    </citation>
    <scope>NUCLEOTIDE SEQUENCE [LARGE SCALE GENOMIC DNA]</scope>
    <source>
        <strain evidence="3 4">DSM 101684</strain>
    </source>
</reference>
<dbReference type="RefSeq" id="WP_124219995.1">
    <property type="nucleotide sequence ID" value="NZ_RKQL01000001.1"/>
</dbReference>
<proteinExistence type="predicted"/>
<dbReference type="InterPro" id="IPR027444">
    <property type="entry name" value="H-NS_C_dom"/>
</dbReference>
<keyword evidence="3" id="KW-0238">DNA-binding</keyword>
<gene>
    <name evidence="3" type="ORF">EDC62_0448</name>
</gene>
<dbReference type="SUPFAM" id="SSF81273">
    <property type="entry name" value="H-NS histone-like proteins"/>
    <property type="match status" value="1"/>
</dbReference>
<feature type="region of interest" description="Disordered" evidence="1">
    <location>
        <begin position="56"/>
        <end position="98"/>
    </location>
</feature>
<dbReference type="Gene3D" id="4.10.430.30">
    <property type="match status" value="1"/>
</dbReference>
<comment type="caution">
    <text evidence="3">The sequence shown here is derived from an EMBL/GenBank/DDBJ whole genome shotgun (WGS) entry which is preliminary data.</text>
</comment>
<feature type="compositionally biased region" description="Basic and acidic residues" evidence="1">
    <location>
        <begin position="89"/>
        <end position="98"/>
    </location>
</feature>
<evidence type="ECO:0000313" key="3">
    <source>
        <dbReference type="EMBL" id="RPE72746.1"/>
    </source>
</evidence>
<evidence type="ECO:0000259" key="2">
    <source>
        <dbReference type="Pfam" id="PF00816"/>
    </source>
</evidence>
<dbReference type="OrthoDB" id="5297879at2"/>
<dbReference type="Proteomes" id="UP000272193">
    <property type="component" value="Unassembled WGS sequence"/>
</dbReference>
<dbReference type="EMBL" id="RKQL01000001">
    <property type="protein sequence ID" value="RPE72746.1"/>
    <property type="molecule type" value="Genomic_DNA"/>
</dbReference>
<protein>
    <submittedName>
        <fullName evidence="3">DNA-binding protein H-NS</fullName>
    </submittedName>
</protein>
<sequence>MNDVDLKQLLQAREELDRKIAEARKQAKADAIARVRAIVAEFDLTARDVFPAATRTRKGAANPGEPKYRDPVSGKVWTGRGKPPNWIQGKDRSQFLIR</sequence>
<dbReference type="Pfam" id="PF00816">
    <property type="entry name" value="Histone_HNS"/>
    <property type="match status" value="1"/>
</dbReference>
<dbReference type="AlphaFoldDB" id="A0A3N4UQ09"/>
<name>A0A3N4UQ09_9BURK</name>
<dbReference type="GO" id="GO:0003677">
    <property type="term" value="F:DNA binding"/>
    <property type="evidence" value="ECO:0007669"/>
    <property type="project" value="UniProtKB-KW"/>
</dbReference>